<dbReference type="Proteomes" id="UP000805649">
    <property type="component" value="Unassembled WGS sequence"/>
</dbReference>
<sequence>MLTGSSLAALIALSALFCYLYHELHYRRIKQFAHYPQMKPSLIWGHLKLIKAFHRKRGEKGGHIDHVFGDICESMGNPPVLLLDFRPLNSPVLLVRSHEISEQITRQSKMWPYSTPKADTAQYLTPLIGENSMIILSGPKWKDMRKHFNLGFAPQHLMTLLPLIMDKTQAFLSKLDSLASTGEVFDLDPLCTNLTFDIIGAVTMGVDLDAQLPEEQQGDFIRNYKALLQSYKEPGILKWRGNPLIKRRRRVLSQAIDSFLAEIVRHKFDDIKEDKGLSSRSILELSLKEAHALTKELIDNTIDQLKTFMFAGHDTTSIVLQWAIYELSRTPHAIQKLRLELEELFGPSPNPAAIRNTLKTHGGEIINDMIFTSAVIKETLRLYPPAGSARLCPPGSNFHIQLPDGSNICVDGIVLYNCATLVQRDANVYGNTKDDFLPERWLDNRDTPIAKNKDKVDISGAGEGIPASAWRPFGRGPRKCIGQELANIEAKVILACVISKYDFEKVGLGEAMVDTNGKPIVNEKGQYHSKTQLYNTQQITARPVDYMRVRVRLRHDLS</sequence>
<reference evidence="1 2" key="1">
    <citation type="journal article" date="2020" name="Phytopathology">
        <title>Genome Sequence Resources of Colletotrichum truncatum, C. plurivorum, C. musicola, and C. sojae: Four Species Pathogenic to Soybean (Glycine max).</title>
        <authorList>
            <person name="Rogerio F."/>
            <person name="Boufleur T.R."/>
            <person name="Ciampi-Guillardi M."/>
            <person name="Sukno S.A."/>
            <person name="Thon M.R."/>
            <person name="Massola Junior N.S."/>
            <person name="Baroncelli R."/>
        </authorList>
    </citation>
    <scope>NUCLEOTIDE SEQUENCE [LARGE SCALE GENOMIC DNA]</scope>
    <source>
        <strain evidence="1 2">CMES1059</strain>
    </source>
</reference>
<protein>
    <submittedName>
        <fullName evidence="1">Cytochrome P450 52A11</fullName>
    </submittedName>
</protein>
<keyword evidence="2" id="KW-1185">Reference proteome</keyword>
<accession>A0ACC3Z227</accession>
<dbReference type="EMBL" id="VUJX02000004">
    <property type="protein sequence ID" value="KAL0938151.1"/>
    <property type="molecule type" value="Genomic_DNA"/>
</dbReference>
<proteinExistence type="predicted"/>
<organism evidence="1 2">
    <name type="scientific">Colletotrichum truncatum</name>
    <name type="common">Anthracnose fungus</name>
    <name type="synonym">Colletotrichum capsici</name>
    <dbReference type="NCBI Taxonomy" id="5467"/>
    <lineage>
        <taxon>Eukaryota</taxon>
        <taxon>Fungi</taxon>
        <taxon>Dikarya</taxon>
        <taxon>Ascomycota</taxon>
        <taxon>Pezizomycotina</taxon>
        <taxon>Sordariomycetes</taxon>
        <taxon>Hypocreomycetidae</taxon>
        <taxon>Glomerellales</taxon>
        <taxon>Glomerellaceae</taxon>
        <taxon>Colletotrichum</taxon>
        <taxon>Colletotrichum truncatum species complex</taxon>
    </lineage>
</organism>
<name>A0ACC3Z227_COLTU</name>
<gene>
    <name evidence="1" type="ORF">CTRU02_207882</name>
</gene>
<comment type="caution">
    <text evidence="1">The sequence shown here is derived from an EMBL/GenBank/DDBJ whole genome shotgun (WGS) entry which is preliminary data.</text>
</comment>
<evidence type="ECO:0000313" key="2">
    <source>
        <dbReference type="Proteomes" id="UP000805649"/>
    </source>
</evidence>
<evidence type="ECO:0000313" key="1">
    <source>
        <dbReference type="EMBL" id="KAL0938151.1"/>
    </source>
</evidence>